<dbReference type="AlphaFoldDB" id="A0AAE0JY68"/>
<evidence type="ECO:0000259" key="3">
    <source>
        <dbReference type="Pfam" id="PF09362"/>
    </source>
</evidence>
<reference evidence="4" key="1">
    <citation type="journal article" date="2023" name="Mol. Phylogenet. Evol.">
        <title>Genome-scale phylogeny and comparative genomics of the fungal order Sordariales.</title>
        <authorList>
            <person name="Hensen N."/>
            <person name="Bonometti L."/>
            <person name="Westerberg I."/>
            <person name="Brannstrom I.O."/>
            <person name="Guillou S."/>
            <person name="Cros-Aarteil S."/>
            <person name="Calhoun S."/>
            <person name="Haridas S."/>
            <person name="Kuo A."/>
            <person name="Mondo S."/>
            <person name="Pangilinan J."/>
            <person name="Riley R."/>
            <person name="LaButti K."/>
            <person name="Andreopoulos B."/>
            <person name="Lipzen A."/>
            <person name="Chen C."/>
            <person name="Yan M."/>
            <person name="Daum C."/>
            <person name="Ng V."/>
            <person name="Clum A."/>
            <person name="Steindorff A."/>
            <person name="Ohm R.A."/>
            <person name="Martin F."/>
            <person name="Silar P."/>
            <person name="Natvig D.O."/>
            <person name="Lalanne C."/>
            <person name="Gautier V."/>
            <person name="Ament-Velasquez S.L."/>
            <person name="Kruys A."/>
            <person name="Hutchinson M.I."/>
            <person name="Powell A.J."/>
            <person name="Barry K."/>
            <person name="Miller A.N."/>
            <person name="Grigoriev I.V."/>
            <person name="Debuchy R."/>
            <person name="Gladieux P."/>
            <person name="Hiltunen Thoren M."/>
            <person name="Johannesson H."/>
        </authorList>
    </citation>
    <scope>NUCLEOTIDE SEQUENCE</scope>
    <source>
        <strain evidence="4">CBS 232.78</strain>
    </source>
</reference>
<keyword evidence="2" id="KW-0732">Signal</keyword>
<accession>A0AAE0JY68</accession>
<organism evidence="4 5">
    <name type="scientific">Podospora didyma</name>
    <dbReference type="NCBI Taxonomy" id="330526"/>
    <lineage>
        <taxon>Eukaryota</taxon>
        <taxon>Fungi</taxon>
        <taxon>Dikarya</taxon>
        <taxon>Ascomycota</taxon>
        <taxon>Pezizomycotina</taxon>
        <taxon>Sordariomycetes</taxon>
        <taxon>Sordariomycetidae</taxon>
        <taxon>Sordariales</taxon>
        <taxon>Podosporaceae</taxon>
        <taxon>Podospora</taxon>
    </lineage>
</organism>
<evidence type="ECO:0000256" key="1">
    <source>
        <dbReference type="SAM" id="MobiDB-lite"/>
    </source>
</evidence>
<dbReference type="PANTHER" id="PTHR43662">
    <property type="match status" value="1"/>
</dbReference>
<dbReference type="EMBL" id="JAULSW010000012">
    <property type="protein sequence ID" value="KAK3366513.1"/>
    <property type="molecule type" value="Genomic_DNA"/>
</dbReference>
<name>A0AAE0JY68_9PEZI</name>
<feature type="compositionally biased region" description="Polar residues" evidence="1">
    <location>
        <begin position="382"/>
        <end position="398"/>
    </location>
</feature>
<gene>
    <name evidence="4" type="ORF">B0H63DRAFT_405492</name>
</gene>
<dbReference type="Proteomes" id="UP001285441">
    <property type="component" value="Unassembled WGS sequence"/>
</dbReference>
<evidence type="ECO:0000313" key="4">
    <source>
        <dbReference type="EMBL" id="KAK3366513.1"/>
    </source>
</evidence>
<feature type="domain" description="DUF1996" evidence="3">
    <location>
        <begin position="40"/>
        <end position="301"/>
    </location>
</feature>
<keyword evidence="5" id="KW-1185">Reference proteome</keyword>
<dbReference type="PANTHER" id="PTHR43662:SF11">
    <property type="entry name" value="WSC DOMAIN-CONTAINING PROTEIN"/>
    <property type="match status" value="1"/>
</dbReference>
<evidence type="ECO:0000313" key="5">
    <source>
        <dbReference type="Proteomes" id="UP001285441"/>
    </source>
</evidence>
<feature type="chain" id="PRO_5042125862" description="DUF1996 domain-containing protein" evidence="2">
    <location>
        <begin position="17"/>
        <end position="513"/>
    </location>
</feature>
<dbReference type="InterPro" id="IPR018535">
    <property type="entry name" value="DUF1996"/>
</dbReference>
<dbReference type="Pfam" id="PF09362">
    <property type="entry name" value="DUF1996"/>
    <property type="match status" value="1"/>
</dbReference>
<comment type="caution">
    <text evidence="4">The sequence shown here is derived from an EMBL/GenBank/DDBJ whole genome shotgun (WGS) entry which is preliminary data.</text>
</comment>
<sequence length="513" mass="55668">MLYLIRLAVFACLVVSMKEKSTFSVLHFYGNGPLTTCRADPIVYPGVPASHVHLIMGGSNFGLNTSGESLRQSRCTTARPKADLSAYWVPQLYFLDPASRALEAVKLYYMNVYYFFERTNDNIKAFPMGLYMVSGDPSLRSVPLKSGDVNMDPSKGPIQPASVTCPRIDYDPPSWPVGSDGSTAGIQSKMNIGEGIGFPLQICDKQYSPMRMDIHFPSCYNPQAGLTNYKSNVQFPVDNNNGGHDCPPGWIHMPHIFYEVYWDTTTYTSRFQSLIGKESPWVLSNGDVTGFSIHGDFIAAWDEVALQNAIDNCDSGGRGFDHCPVFMEEDMNDPSGECTIECPIQEDIAGPSTKLPGNNILQGWKYGLANTSGGGVADNKSGAASSVNNTPKNESSSTTISTVLSKGTATITSPKALSISFHITLPSSLVNPFLGPTTSSKRSIATTTLSKSATIVDLKQGPYALLNTTESLVTIYHTQVVWETAFIYGSQFCGQSTMNPPCFLPSNGLSGHM</sequence>
<feature type="region of interest" description="Disordered" evidence="1">
    <location>
        <begin position="379"/>
        <end position="398"/>
    </location>
</feature>
<reference evidence="4" key="2">
    <citation type="submission" date="2023-06" db="EMBL/GenBank/DDBJ databases">
        <authorList>
            <consortium name="Lawrence Berkeley National Laboratory"/>
            <person name="Haridas S."/>
            <person name="Hensen N."/>
            <person name="Bonometti L."/>
            <person name="Westerberg I."/>
            <person name="Brannstrom I.O."/>
            <person name="Guillou S."/>
            <person name="Cros-Aarteil S."/>
            <person name="Calhoun S."/>
            <person name="Kuo A."/>
            <person name="Mondo S."/>
            <person name="Pangilinan J."/>
            <person name="Riley R."/>
            <person name="LaButti K."/>
            <person name="Andreopoulos B."/>
            <person name="Lipzen A."/>
            <person name="Chen C."/>
            <person name="Yanf M."/>
            <person name="Daum C."/>
            <person name="Ng V."/>
            <person name="Clum A."/>
            <person name="Steindorff A."/>
            <person name="Ohm R."/>
            <person name="Martin F."/>
            <person name="Silar P."/>
            <person name="Natvig D."/>
            <person name="Lalanne C."/>
            <person name="Gautier V."/>
            <person name="Ament-velasquez S.L."/>
            <person name="Kruys A."/>
            <person name="Hutchinson M.I."/>
            <person name="Powell A.J."/>
            <person name="Barry K."/>
            <person name="Miller A.N."/>
            <person name="Grigoriev I.V."/>
            <person name="Debuchy R."/>
            <person name="Gladieux P."/>
            <person name="Thoren M.H."/>
            <person name="Johannesson H."/>
        </authorList>
    </citation>
    <scope>NUCLEOTIDE SEQUENCE</scope>
    <source>
        <strain evidence="4">CBS 232.78</strain>
    </source>
</reference>
<proteinExistence type="predicted"/>
<protein>
    <recommendedName>
        <fullName evidence="3">DUF1996 domain-containing protein</fullName>
    </recommendedName>
</protein>
<evidence type="ECO:0000256" key="2">
    <source>
        <dbReference type="SAM" id="SignalP"/>
    </source>
</evidence>
<feature type="signal peptide" evidence="2">
    <location>
        <begin position="1"/>
        <end position="16"/>
    </location>
</feature>